<proteinExistence type="predicted"/>
<dbReference type="Proteomes" id="UP001186974">
    <property type="component" value="Unassembled WGS sequence"/>
</dbReference>
<name>A0ACC3D9J4_9PEZI</name>
<accession>A0ACC3D9J4</accession>
<evidence type="ECO:0000313" key="1">
    <source>
        <dbReference type="EMBL" id="KAK3063935.1"/>
    </source>
</evidence>
<reference evidence="1" key="1">
    <citation type="submission" date="2024-09" db="EMBL/GenBank/DDBJ databases">
        <title>Black Yeasts Isolated from many extreme environments.</title>
        <authorList>
            <person name="Coleine C."/>
            <person name="Stajich J.E."/>
            <person name="Selbmann L."/>
        </authorList>
    </citation>
    <scope>NUCLEOTIDE SEQUENCE</scope>
    <source>
        <strain evidence="1">CCFEE 5737</strain>
    </source>
</reference>
<sequence length="137" mass="14872">MPDPFAPDQPGPATTVLQTQNHQQQQQAQQAARPLRLRNARRANLLPADQALLPTRPKWERTVSAWPIIGTLLLLFLASDAGAANAGAGGSGAVTGGVVPRREDGSMDWERAGVYWRVWALVDWLMGTDFCGVRGED</sequence>
<gene>
    <name evidence="1" type="ORF">LTS18_011576</name>
</gene>
<protein>
    <submittedName>
        <fullName evidence="1">Uncharacterized protein</fullName>
    </submittedName>
</protein>
<keyword evidence="2" id="KW-1185">Reference proteome</keyword>
<dbReference type="EMBL" id="JAWDJW010006670">
    <property type="protein sequence ID" value="KAK3063935.1"/>
    <property type="molecule type" value="Genomic_DNA"/>
</dbReference>
<evidence type="ECO:0000313" key="2">
    <source>
        <dbReference type="Proteomes" id="UP001186974"/>
    </source>
</evidence>
<organism evidence="1 2">
    <name type="scientific">Coniosporium uncinatum</name>
    <dbReference type="NCBI Taxonomy" id="93489"/>
    <lineage>
        <taxon>Eukaryota</taxon>
        <taxon>Fungi</taxon>
        <taxon>Dikarya</taxon>
        <taxon>Ascomycota</taxon>
        <taxon>Pezizomycotina</taxon>
        <taxon>Dothideomycetes</taxon>
        <taxon>Dothideomycetes incertae sedis</taxon>
        <taxon>Coniosporium</taxon>
    </lineage>
</organism>
<comment type="caution">
    <text evidence="1">The sequence shown here is derived from an EMBL/GenBank/DDBJ whole genome shotgun (WGS) entry which is preliminary data.</text>
</comment>